<protein>
    <submittedName>
        <fullName evidence="2">Uncharacterized protein</fullName>
    </submittedName>
</protein>
<evidence type="ECO:0000313" key="2">
    <source>
        <dbReference type="EMBL" id="KAK4557724.1"/>
    </source>
</evidence>
<comment type="caution">
    <text evidence="2">The sequence shown here is derived from an EMBL/GenBank/DDBJ whole genome shotgun (WGS) entry which is preliminary data.</text>
</comment>
<gene>
    <name evidence="2" type="ORF">RGQ29_007476</name>
</gene>
<feature type="compositionally biased region" description="Basic and acidic residues" evidence="1">
    <location>
        <begin position="120"/>
        <end position="137"/>
    </location>
</feature>
<dbReference type="EMBL" id="JAXUIC010000012">
    <property type="protein sequence ID" value="KAK4557724.1"/>
    <property type="molecule type" value="Genomic_DNA"/>
</dbReference>
<dbReference type="Proteomes" id="UP001324115">
    <property type="component" value="Unassembled WGS sequence"/>
</dbReference>
<evidence type="ECO:0000256" key="1">
    <source>
        <dbReference type="SAM" id="MobiDB-lite"/>
    </source>
</evidence>
<feature type="region of interest" description="Disordered" evidence="1">
    <location>
        <begin position="1"/>
        <end position="20"/>
    </location>
</feature>
<feature type="region of interest" description="Disordered" evidence="1">
    <location>
        <begin position="120"/>
        <end position="148"/>
    </location>
</feature>
<accession>A0AAN7DXD6</accession>
<reference evidence="2 3" key="1">
    <citation type="journal article" date="2023" name="G3 (Bethesda)">
        <title>A haplotype-resolved chromosome-scale genome for Quercus rubra L. provides insights into the genetics of adaptive traits for red oak species.</title>
        <authorList>
            <person name="Kapoor B."/>
            <person name="Jenkins J."/>
            <person name="Schmutz J."/>
            <person name="Zhebentyayeva T."/>
            <person name="Kuelheim C."/>
            <person name="Coggeshall M."/>
            <person name="Heim C."/>
            <person name="Lasky J.R."/>
            <person name="Leites L."/>
            <person name="Islam-Faridi N."/>
            <person name="Romero-Severson J."/>
            <person name="DeLeo V.L."/>
            <person name="Lucas S.M."/>
            <person name="Lazic D."/>
            <person name="Gailing O."/>
            <person name="Carlson J."/>
            <person name="Staton M."/>
        </authorList>
    </citation>
    <scope>NUCLEOTIDE SEQUENCE [LARGE SCALE GENOMIC DNA]</scope>
    <source>
        <strain evidence="2">Pseudo-F2</strain>
    </source>
</reference>
<feature type="compositionally biased region" description="Basic residues" evidence="1">
    <location>
        <begin position="179"/>
        <end position="198"/>
    </location>
</feature>
<proteinExistence type="predicted"/>
<evidence type="ECO:0000313" key="3">
    <source>
        <dbReference type="Proteomes" id="UP001324115"/>
    </source>
</evidence>
<keyword evidence="3" id="KW-1185">Reference proteome</keyword>
<sequence>MTSEHHTTNTSPQSSPDVGLPSLYDALTLQQYYFEQSLASEKLRFKKLVDEQEASIKAVVKETAARATKVGKILIGDKDAAPKEKVEEFDSQWGVKELQSCSQSPSSRFLRLKSRSPTRCKKECKEHKDHSSKDTTSHGHHRRYSDHDCWDDHKHHYKSSHRHNRYFSGGKNDSNYRQNKGRHMTRRRSRSKSPTWRHRPVDSSSPGSGYFRSELHDSRCYKPSRVTGSHSKSRSPINDYSIWNRTQQREDINSRIPEVSRSPSIENFLSNRSAGLQVDDSGYYVNQNVNASMQLERKGTPRRELLLNSKSSSRSICSLDYFCERTTEAINVRKDLWSAPGGGKHPAYVNTDGRLSPVTSGCIKNFMDSPVSSLPKFTGSMDYSTQTDRLSRIEDVGNGHDRKVKSEHELLNVTVKEVNVDDSNLPTQQEVFNHEVDVMHVSGPANSASIYSLLADPSPNKFIHSKEIEASDEVKEESKT</sequence>
<dbReference type="AlphaFoldDB" id="A0AAN7DXD6"/>
<organism evidence="2 3">
    <name type="scientific">Quercus rubra</name>
    <name type="common">Northern red oak</name>
    <name type="synonym">Quercus borealis</name>
    <dbReference type="NCBI Taxonomy" id="3512"/>
    <lineage>
        <taxon>Eukaryota</taxon>
        <taxon>Viridiplantae</taxon>
        <taxon>Streptophyta</taxon>
        <taxon>Embryophyta</taxon>
        <taxon>Tracheophyta</taxon>
        <taxon>Spermatophyta</taxon>
        <taxon>Magnoliopsida</taxon>
        <taxon>eudicotyledons</taxon>
        <taxon>Gunneridae</taxon>
        <taxon>Pentapetalae</taxon>
        <taxon>rosids</taxon>
        <taxon>fabids</taxon>
        <taxon>Fagales</taxon>
        <taxon>Fagaceae</taxon>
        <taxon>Quercus</taxon>
    </lineage>
</organism>
<feature type="region of interest" description="Disordered" evidence="1">
    <location>
        <begin position="160"/>
        <end position="216"/>
    </location>
</feature>
<name>A0AAN7DXD6_QUERU</name>